<keyword evidence="8" id="KW-0206">Cytoskeleton</keyword>
<feature type="binding site" evidence="10">
    <location>
        <begin position="97"/>
        <end position="104"/>
    </location>
    <ligand>
        <name>ATP</name>
        <dbReference type="ChEBI" id="CHEBI:30616"/>
    </ligand>
</feature>
<evidence type="ECO:0000256" key="4">
    <source>
        <dbReference type="ARBA" id="ARBA00022741"/>
    </source>
</evidence>
<keyword evidence="6 12" id="KW-0175">Coiled coil</keyword>
<dbReference type="InterPro" id="IPR001752">
    <property type="entry name" value="Kinesin_motor_dom"/>
</dbReference>
<comment type="subcellular location">
    <subcellularLocation>
        <location evidence="1">Cytoplasm</location>
        <location evidence="1">Cytoskeleton</location>
    </subcellularLocation>
</comment>
<evidence type="ECO:0000256" key="3">
    <source>
        <dbReference type="ARBA" id="ARBA00022701"/>
    </source>
</evidence>
<name>A0AA88KG80_NAELO</name>
<dbReference type="EMBL" id="PYSW02000030">
    <property type="protein sequence ID" value="KAG2378972.1"/>
    <property type="molecule type" value="Genomic_DNA"/>
</dbReference>
<dbReference type="GO" id="GO:0008017">
    <property type="term" value="F:microtubule binding"/>
    <property type="evidence" value="ECO:0007669"/>
    <property type="project" value="InterPro"/>
</dbReference>
<evidence type="ECO:0000259" key="14">
    <source>
        <dbReference type="PROSITE" id="PS50067"/>
    </source>
</evidence>
<dbReference type="SUPFAM" id="SSF52540">
    <property type="entry name" value="P-loop containing nucleoside triphosphate hydrolases"/>
    <property type="match status" value="1"/>
</dbReference>
<dbReference type="InterPro" id="IPR036961">
    <property type="entry name" value="Kinesin_motor_dom_sf"/>
</dbReference>
<dbReference type="PROSITE" id="PS50067">
    <property type="entry name" value="KINESIN_MOTOR_2"/>
    <property type="match status" value="1"/>
</dbReference>
<evidence type="ECO:0000256" key="8">
    <source>
        <dbReference type="ARBA" id="ARBA00023212"/>
    </source>
</evidence>
<dbReference type="GO" id="GO:0003777">
    <property type="term" value="F:microtubule motor activity"/>
    <property type="evidence" value="ECO:0007669"/>
    <property type="project" value="InterPro"/>
</dbReference>
<evidence type="ECO:0000313" key="16">
    <source>
        <dbReference type="Proteomes" id="UP000816034"/>
    </source>
</evidence>
<dbReference type="GO" id="GO:0005524">
    <property type="term" value="F:ATP binding"/>
    <property type="evidence" value="ECO:0007669"/>
    <property type="project" value="UniProtKB-UniRule"/>
</dbReference>
<dbReference type="GO" id="GO:0007018">
    <property type="term" value="P:microtubule-based movement"/>
    <property type="evidence" value="ECO:0007669"/>
    <property type="project" value="InterPro"/>
</dbReference>
<proteinExistence type="inferred from homology"/>
<dbReference type="GO" id="GO:0007010">
    <property type="term" value="P:cytoskeleton organization"/>
    <property type="evidence" value="ECO:0007669"/>
    <property type="project" value="UniProtKB-ARBA"/>
</dbReference>
<organism evidence="15 16">
    <name type="scientific">Naegleria lovaniensis</name>
    <name type="common">Amoeba</name>
    <dbReference type="NCBI Taxonomy" id="51637"/>
    <lineage>
        <taxon>Eukaryota</taxon>
        <taxon>Discoba</taxon>
        <taxon>Heterolobosea</taxon>
        <taxon>Tetramitia</taxon>
        <taxon>Eutetramitia</taxon>
        <taxon>Vahlkampfiidae</taxon>
        <taxon>Naegleria</taxon>
    </lineage>
</organism>
<evidence type="ECO:0000256" key="13">
    <source>
        <dbReference type="SAM" id="MobiDB-lite"/>
    </source>
</evidence>
<evidence type="ECO:0000256" key="10">
    <source>
        <dbReference type="PROSITE-ProRule" id="PRU00283"/>
    </source>
</evidence>
<feature type="region of interest" description="Disordered" evidence="13">
    <location>
        <begin position="504"/>
        <end position="534"/>
    </location>
</feature>
<dbReference type="InterPro" id="IPR027640">
    <property type="entry name" value="Kinesin-like_fam"/>
</dbReference>
<dbReference type="Gene3D" id="3.40.850.10">
    <property type="entry name" value="Kinesin motor domain"/>
    <property type="match status" value="1"/>
</dbReference>
<accession>A0AA88KG80</accession>
<keyword evidence="7 10" id="KW-0505">Motor protein</keyword>
<evidence type="ECO:0000256" key="2">
    <source>
        <dbReference type="ARBA" id="ARBA00022490"/>
    </source>
</evidence>
<dbReference type="GeneID" id="68100064"/>
<evidence type="ECO:0000256" key="6">
    <source>
        <dbReference type="ARBA" id="ARBA00023054"/>
    </source>
</evidence>
<dbReference type="SMART" id="SM00129">
    <property type="entry name" value="KISc"/>
    <property type="match status" value="1"/>
</dbReference>
<feature type="domain" description="Kinesin motor" evidence="14">
    <location>
        <begin position="5"/>
        <end position="352"/>
    </location>
</feature>
<evidence type="ECO:0000256" key="9">
    <source>
        <dbReference type="ARBA" id="ARBA00034704"/>
    </source>
</evidence>
<dbReference type="AlphaFoldDB" id="A0AA88KG80"/>
<protein>
    <recommendedName>
        <fullName evidence="11">Kinesin-like protein</fullName>
    </recommendedName>
</protein>
<dbReference type="GO" id="GO:0005874">
    <property type="term" value="C:microtubule"/>
    <property type="evidence" value="ECO:0007669"/>
    <property type="project" value="UniProtKB-KW"/>
</dbReference>
<gene>
    <name evidence="15" type="ORF">C9374_007610</name>
</gene>
<reference evidence="15 16" key="1">
    <citation type="journal article" date="2018" name="BMC Genomics">
        <title>The genome of Naegleria lovaniensis, the basis for a comparative approach to unravel pathogenicity factors of the human pathogenic amoeba N. fowleri.</title>
        <authorList>
            <person name="Liechti N."/>
            <person name="Schurch N."/>
            <person name="Bruggmann R."/>
            <person name="Wittwer M."/>
        </authorList>
    </citation>
    <scope>NUCLEOTIDE SEQUENCE [LARGE SCALE GENOMIC DNA]</scope>
    <source>
        <strain evidence="15 16">ATCC 30569</strain>
    </source>
</reference>
<evidence type="ECO:0000256" key="1">
    <source>
        <dbReference type="ARBA" id="ARBA00004245"/>
    </source>
</evidence>
<dbReference type="RefSeq" id="XP_044546234.1">
    <property type="nucleotide sequence ID" value="XM_044697595.1"/>
</dbReference>
<keyword evidence="3 11" id="KW-0493">Microtubule</keyword>
<evidence type="ECO:0000256" key="11">
    <source>
        <dbReference type="RuleBase" id="RU000394"/>
    </source>
</evidence>
<dbReference type="PRINTS" id="PR00380">
    <property type="entry name" value="KINESINHEAVY"/>
</dbReference>
<evidence type="ECO:0000256" key="5">
    <source>
        <dbReference type="ARBA" id="ARBA00022840"/>
    </source>
</evidence>
<dbReference type="InterPro" id="IPR019821">
    <property type="entry name" value="Kinesin_motor_CS"/>
</dbReference>
<evidence type="ECO:0000256" key="12">
    <source>
        <dbReference type="SAM" id="Coils"/>
    </source>
</evidence>
<dbReference type="PANTHER" id="PTHR47968">
    <property type="entry name" value="CENTROMERE PROTEIN E"/>
    <property type="match status" value="1"/>
</dbReference>
<keyword evidence="5 10" id="KW-0067">ATP-binding</keyword>
<dbReference type="FunFam" id="3.40.850.10:FF:000019">
    <property type="entry name" value="Kinesin-like protein KIN-5D"/>
    <property type="match status" value="1"/>
</dbReference>
<dbReference type="PANTHER" id="PTHR47968:SF36">
    <property type="entry name" value="KINESIN HEAVY CHAIN ISOFORM X1"/>
    <property type="match status" value="1"/>
</dbReference>
<dbReference type="PROSITE" id="PS00411">
    <property type="entry name" value="KINESIN_MOTOR_1"/>
    <property type="match status" value="1"/>
</dbReference>
<comment type="similarity">
    <text evidence="9">Belongs to the TRAFAC class myosin-kinesin ATPase superfamily. Kinesin family. KIN-5/BimC subfamily.</text>
</comment>
<dbReference type="Pfam" id="PF00225">
    <property type="entry name" value="Kinesin"/>
    <property type="match status" value="1"/>
</dbReference>
<keyword evidence="4 10" id="KW-0547">Nucleotide-binding</keyword>
<feature type="compositionally biased region" description="Polar residues" evidence="13">
    <location>
        <begin position="525"/>
        <end position="534"/>
    </location>
</feature>
<dbReference type="Pfam" id="PF23735">
    <property type="entry name" value="KIF9"/>
    <property type="match status" value="1"/>
</dbReference>
<feature type="coiled-coil region" evidence="12">
    <location>
        <begin position="588"/>
        <end position="662"/>
    </location>
</feature>
<dbReference type="InterPro" id="IPR027417">
    <property type="entry name" value="P-loop_NTPase"/>
</dbReference>
<comment type="caution">
    <text evidence="15">The sequence shown here is derived from an EMBL/GenBank/DDBJ whole genome shotgun (WGS) entry which is preliminary data.</text>
</comment>
<dbReference type="InterPro" id="IPR056524">
    <property type="entry name" value="KIF6/9_C"/>
</dbReference>
<evidence type="ECO:0000256" key="7">
    <source>
        <dbReference type="ARBA" id="ARBA00023175"/>
    </source>
</evidence>
<keyword evidence="2" id="KW-0963">Cytoplasm</keyword>
<sequence>MVNTPVQVCVRTRPTAFFAQDVIVLDESKKTIDIKNKGRINAKQNSVNYLETKREDYSFKFDKTLHNVSQDSVFNECAADITQAFLEGYNGTVMAYGQTGSGKTYTMIGAPNNYKNRGLIPRVIQQVFADMSNYPEKSFTLRVSYMEIYNEQLFDLLSDISDAQLEKANSDNYEDNMVIMEDNKGNIMVRGLKCHIVNSEEEALSMLFEGETNRAICEHQLNKASTRSHCIFTLYLEARSRVESEGQVVLSKLNLVDLAGSERVSKTHSSGLVLTEAKYINKSLSFLEQVVIALGNPSREHIPYRQSKLTYFLKDSLGGNCKTLMIANIWGEEQHLEETVSTLKFATRMMRVSNEATINVHMNPDALIKKYEKEIKELKQELSMHDQLRGINQANYDPYTEEQKIELRREIRSYVNGEIDELEIKNIRRIKEIFSQFKLMLKEAASLSEQESITNASTAREKQQTAPPSNFAGKIHEEKIYDENGVGEVENKAGFGVGEAKPNAEFQKRTKRSAVPVSARDNEKSMNVSMSQNSLLETDRPKKIKMSRNDAFEEYKRTEGKALHENIKENSQTLKDKKSLFRIITQRLNDTKAEIDDFKSKIEKKQIENAHMGDDIVDEEELRWFQVIKEKKEVYKQVFEERKMLKSEMDYIEKALENLRQTLIANFQTFYDDNYQDPAEEQKPPLSSRSSRKEVEEEGKEDVLDEGEKFEKLWYNKLQQEDPESLNYYMAYKKAGKAKKVTNRKF</sequence>
<evidence type="ECO:0000313" key="15">
    <source>
        <dbReference type="EMBL" id="KAG2378972.1"/>
    </source>
</evidence>
<feature type="region of interest" description="Disordered" evidence="13">
    <location>
        <begin position="675"/>
        <end position="704"/>
    </location>
</feature>
<dbReference type="Proteomes" id="UP000816034">
    <property type="component" value="Unassembled WGS sequence"/>
</dbReference>
<keyword evidence="16" id="KW-1185">Reference proteome</keyword>